<dbReference type="NCBIfam" id="TIGR02934">
    <property type="entry name" value="nifT_nitrog"/>
    <property type="match status" value="1"/>
</dbReference>
<dbReference type="Pfam" id="PF06988">
    <property type="entry name" value="NifT"/>
    <property type="match status" value="1"/>
</dbReference>
<proteinExistence type="predicted"/>
<dbReference type="GO" id="GO:0009399">
    <property type="term" value="P:nitrogen fixation"/>
    <property type="evidence" value="ECO:0007669"/>
    <property type="project" value="InterPro"/>
</dbReference>
<reference evidence="1" key="1">
    <citation type="submission" date="2019-11" db="EMBL/GenBank/DDBJ databases">
        <title>Genomic insights into an expanded diversity of filamentous marine cyanobacteria reveals the extraordinary biosynthetic potential of Moorea and Okeania.</title>
        <authorList>
            <person name="Ferreira Leao T."/>
            <person name="Wang M."/>
            <person name="Moss N."/>
            <person name="Da Silva R."/>
            <person name="Sanders J."/>
            <person name="Nurk S."/>
            <person name="Gurevich A."/>
            <person name="Humphrey G."/>
            <person name="Reher R."/>
            <person name="Zhu Q."/>
            <person name="Belda-Ferre P."/>
            <person name="Glukhov E."/>
            <person name="Rex R."/>
            <person name="Dorrestein P.C."/>
            <person name="Knight R."/>
            <person name="Pevzner P."/>
            <person name="Gerwick W.H."/>
            <person name="Gerwick L."/>
        </authorList>
    </citation>
    <scope>NUCLEOTIDE SEQUENCE</scope>
    <source>
        <strain evidence="1">SIO1C4</strain>
    </source>
</reference>
<accession>A0A6B3NDC6</accession>
<protein>
    <submittedName>
        <fullName evidence="1">Putative nitrogen fixation protein NifT</fullName>
    </submittedName>
</protein>
<dbReference type="EMBL" id="JAAHFQ010000394">
    <property type="protein sequence ID" value="NER29590.1"/>
    <property type="molecule type" value="Genomic_DNA"/>
</dbReference>
<dbReference type="Gene3D" id="2.40.50.240">
    <property type="entry name" value="NifT/FixU-like"/>
    <property type="match status" value="1"/>
</dbReference>
<dbReference type="AlphaFoldDB" id="A0A6B3NDC6"/>
<gene>
    <name evidence="1" type="primary">nifT</name>
    <name evidence="1" type="ORF">F6J89_18695</name>
</gene>
<dbReference type="InterPro" id="IPR009727">
    <property type="entry name" value="NifT"/>
</dbReference>
<dbReference type="InterPro" id="IPR024044">
    <property type="entry name" value="NifT/FixU_barrel-like_dom_sf"/>
</dbReference>
<name>A0A6B3NDC6_9CYAN</name>
<dbReference type="SUPFAM" id="SSF159203">
    <property type="entry name" value="NifT/FixU-like"/>
    <property type="match status" value="1"/>
</dbReference>
<sequence>MKVMLRNDDTGKLIAYVPKKDLEEAVVEQKQGEDGQILTLANGWILGIPNPEEPAKLPRTVEAKRLSS</sequence>
<comment type="caution">
    <text evidence="1">The sequence shown here is derived from an EMBL/GenBank/DDBJ whole genome shotgun (WGS) entry which is preliminary data.</text>
</comment>
<organism evidence="1">
    <name type="scientific">Symploca sp. SIO1C4</name>
    <dbReference type="NCBI Taxonomy" id="2607765"/>
    <lineage>
        <taxon>Bacteria</taxon>
        <taxon>Bacillati</taxon>
        <taxon>Cyanobacteriota</taxon>
        <taxon>Cyanophyceae</taxon>
        <taxon>Coleofasciculales</taxon>
        <taxon>Coleofasciculaceae</taxon>
        <taxon>Symploca</taxon>
    </lineage>
</organism>
<evidence type="ECO:0000313" key="1">
    <source>
        <dbReference type="EMBL" id="NER29590.1"/>
    </source>
</evidence>